<sequence>MDSLEHEDLLIKLRAKLNEEKIKLWESPYISDGGEISEALKELANKYSTVLNVENDSVLQGLHELQIHSIERSKANEEFKETGCATLRVKVTMGGQKPETIKILKKLNIQGDELINSIAELLKVDKNRIKLIYNGKMITHSSSLETQGVKNGAQLLALVMTETLEQIQKEDKIYNEMKSTLDDATLLTDYVGDLAADEEYMKLEDQSGQTVELPPAEKRALLIGLALHERGRAAAQNHDYSLALVLLLEADRQLNECRSSLLNTVDNCAVLQLDIAWCYLCLQSLSSANDASTRLTRAEKAFRVSYGEDHQRLIALKGTNANERVLFMRLYLLQGIVAYHQNKREEARALLAKAETELNYLKVDEAAVGALTELGWTDAQARRGLRAARGPERAHAWLAERARERDDARRRDLRRREAQAAAGSTSPRRLRALQAMGYGRALAARALRRADGDVADAVRLIQDAPHLLRDSDVSDPEDLDTPSSDDSLVEPDNKLVAELEAMGYPPEEARTALRLSHNHINKAVDLLVAGCSSICDTGNPSTSDGAARRKLKKEAKEKRKKERELALRRLKSAIRADEDDYLSASLAEEEQFLTQYKSLI</sequence>
<name>A0ABM4ATD5_VANTA</name>
<organism evidence="5 6">
    <name type="scientific">Vanessa tameamea</name>
    <name type="common">Kamehameha butterfly</name>
    <dbReference type="NCBI Taxonomy" id="334116"/>
    <lineage>
        <taxon>Eukaryota</taxon>
        <taxon>Metazoa</taxon>
        <taxon>Ecdysozoa</taxon>
        <taxon>Arthropoda</taxon>
        <taxon>Hexapoda</taxon>
        <taxon>Insecta</taxon>
        <taxon>Pterygota</taxon>
        <taxon>Neoptera</taxon>
        <taxon>Endopterygota</taxon>
        <taxon>Lepidoptera</taxon>
        <taxon>Glossata</taxon>
        <taxon>Ditrysia</taxon>
        <taxon>Papilionoidea</taxon>
        <taxon>Nymphalidae</taxon>
        <taxon>Nymphalinae</taxon>
        <taxon>Vanessa</taxon>
    </lineage>
</organism>
<evidence type="ECO:0000313" key="5">
    <source>
        <dbReference type="Proteomes" id="UP001652626"/>
    </source>
</evidence>
<dbReference type="SUPFAM" id="SSF46934">
    <property type="entry name" value="UBA-like"/>
    <property type="match status" value="3"/>
</dbReference>
<dbReference type="InterPro" id="IPR041207">
    <property type="entry name" value="NUB1_ubiquitin-like_dom"/>
</dbReference>
<dbReference type="Gene3D" id="3.10.20.90">
    <property type="entry name" value="Phosphatidylinositol 3-kinase Catalytic Subunit, Chain A, domain 1"/>
    <property type="match status" value="1"/>
</dbReference>
<feature type="compositionally biased region" description="Basic and acidic residues" evidence="2">
    <location>
        <begin position="408"/>
        <end position="418"/>
    </location>
</feature>
<feature type="domain" description="UBA" evidence="3">
    <location>
        <begin position="490"/>
        <end position="530"/>
    </location>
</feature>
<evidence type="ECO:0000259" key="4">
    <source>
        <dbReference type="PROSITE" id="PS50053"/>
    </source>
</evidence>
<dbReference type="Pfam" id="PF18037">
    <property type="entry name" value="Ubiquitin_5"/>
    <property type="match status" value="1"/>
</dbReference>
<dbReference type="Gene3D" id="1.10.8.10">
    <property type="entry name" value="DNA helicase RuvA subunit, C-terminal domain"/>
    <property type="match status" value="3"/>
</dbReference>
<dbReference type="RefSeq" id="XP_064074561.1">
    <property type="nucleotide sequence ID" value="XM_064218491.1"/>
</dbReference>
<dbReference type="SMART" id="SM00165">
    <property type="entry name" value="UBA"/>
    <property type="match status" value="3"/>
</dbReference>
<dbReference type="InterPro" id="IPR000626">
    <property type="entry name" value="Ubiquitin-like_dom"/>
</dbReference>
<dbReference type="PROSITE" id="PS50053">
    <property type="entry name" value="UBIQUITIN_2"/>
    <property type="match status" value="1"/>
</dbReference>
<dbReference type="InterPro" id="IPR009060">
    <property type="entry name" value="UBA-like_sf"/>
</dbReference>
<reference evidence="6" key="1">
    <citation type="submission" date="2025-08" db="UniProtKB">
        <authorList>
            <consortium name="RefSeq"/>
        </authorList>
    </citation>
    <scope>IDENTIFICATION</scope>
    <source>
        <tissue evidence="6">Whole body</tissue>
    </source>
</reference>
<dbReference type="PROSITE" id="PS50030">
    <property type="entry name" value="UBA"/>
    <property type="match status" value="2"/>
</dbReference>
<gene>
    <name evidence="6" type="primary">LOC113401536</name>
</gene>
<evidence type="ECO:0000313" key="6">
    <source>
        <dbReference type="RefSeq" id="XP_064074561.1"/>
    </source>
</evidence>
<dbReference type="Proteomes" id="UP001652626">
    <property type="component" value="Chromosome 22"/>
</dbReference>
<evidence type="ECO:0000256" key="2">
    <source>
        <dbReference type="SAM" id="MobiDB-lite"/>
    </source>
</evidence>
<dbReference type="PANTHER" id="PTHR12948">
    <property type="entry name" value="NEDD8 ULTIMATE BUSTER-1 BS4 PROTEIN"/>
    <property type="match status" value="1"/>
</dbReference>
<feature type="coiled-coil region" evidence="1">
    <location>
        <begin position="337"/>
        <end position="364"/>
    </location>
</feature>
<dbReference type="CDD" id="cd17062">
    <property type="entry name" value="Ubl_NUB1"/>
    <property type="match status" value="1"/>
</dbReference>
<evidence type="ECO:0000259" key="3">
    <source>
        <dbReference type="PROSITE" id="PS50030"/>
    </source>
</evidence>
<keyword evidence="1" id="KW-0175">Coiled coil</keyword>
<dbReference type="InterPro" id="IPR039749">
    <property type="entry name" value="NUB1"/>
</dbReference>
<dbReference type="GeneID" id="113401536"/>
<dbReference type="CDD" id="cd14291">
    <property type="entry name" value="UBA1_NUB1_like"/>
    <property type="match status" value="1"/>
</dbReference>
<feature type="region of interest" description="Disordered" evidence="2">
    <location>
        <begin position="408"/>
        <end position="427"/>
    </location>
</feature>
<dbReference type="InterPro" id="IPR015940">
    <property type="entry name" value="UBA"/>
</dbReference>
<feature type="region of interest" description="Disordered" evidence="2">
    <location>
        <begin position="468"/>
        <end position="489"/>
    </location>
</feature>
<protein>
    <submittedName>
        <fullName evidence="6">NEDD8 ultimate buster 1</fullName>
    </submittedName>
</protein>
<proteinExistence type="predicted"/>
<feature type="domain" description="Ubiquitin-like" evidence="4">
    <location>
        <begin position="85"/>
        <end position="159"/>
    </location>
</feature>
<dbReference type="SUPFAM" id="SSF54236">
    <property type="entry name" value="Ubiquitin-like"/>
    <property type="match status" value="1"/>
</dbReference>
<evidence type="ECO:0000256" key="1">
    <source>
        <dbReference type="SAM" id="Coils"/>
    </source>
</evidence>
<accession>A0ABM4ATD5</accession>
<dbReference type="Pfam" id="PF00627">
    <property type="entry name" value="UBA"/>
    <property type="match status" value="1"/>
</dbReference>
<feature type="domain" description="UBA" evidence="3">
    <location>
        <begin position="424"/>
        <end position="464"/>
    </location>
</feature>
<dbReference type="InterPro" id="IPR029071">
    <property type="entry name" value="Ubiquitin-like_domsf"/>
</dbReference>
<keyword evidence="5" id="KW-1185">Reference proteome</keyword>
<dbReference type="PANTHER" id="PTHR12948:SF3">
    <property type="entry name" value="NEDD8 ULTIMATE BUSTER 1"/>
    <property type="match status" value="1"/>
</dbReference>
<feature type="region of interest" description="Disordered" evidence="2">
    <location>
        <begin position="538"/>
        <end position="559"/>
    </location>
</feature>